<accession>F2K3S5</accession>
<organism evidence="1 2">
    <name type="scientific">Marinomonas mediterranea (strain ATCC 700492 / JCM 21426 / NBRC 103028 / MMB-1)</name>
    <dbReference type="NCBI Taxonomy" id="717774"/>
    <lineage>
        <taxon>Bacteria</taxon>
        <taxon>Pseudomonadati</taxon>
        <taxon>Pseudomonadota</taxon>
        <taxon>Gammaproteobacteria</taxon>
        <taxon>Oceanospirillales</taxon>
        <taxon>Oceanospirillaceae</taxon>
        <taxon>Marinomonas</taxon>
    </lineage>
</organism>
<evidence type="ECO:0000313" key="2">
    <source>
        <dbReference type="Proteomes" id="UP000001062"/>
    </source>
</evidence>
<dbReference type="HOGENOM" id="CLU_2683517_0_0_6"/>
<sequence length="74" mass="8792">MKERLVHARQLLLRCPNDLHPCRPPLGLSEKQPIFYNNPFSVKFIVYIRLYQGRTFAFCHKGFYAVGQAHPWYL</sequence>
<dbReference type="STRING" id="717774.Marme_0899"/>
<evidence type="ECO:0000313" key="1">
    <source>
        <dbReference type="EMBL" id="ADZ90174.1"/>
    </source>
</evidence>
<dbReference type="Proteomes" id="UP000001062">
    <property type="component" value="Chromosome"/>
</dbReference>
<dbReference type="KEGG" id="mme:Marme_0899"/>
<dbReference type="EMBL" id="CP002583">
    <property type="protein sequence ID" value="ADZ90174.1"/>
    <property type="molecule type" value="Genomic_DNA"/>
</dbReference>
<dbReference type="AlphaFoldDB" id="F2K3S5"/>
<proteinExistence type="predicted"/>
<reference evidence="1 2" key="1">
    <citation type="journal article" date="2012" name="Stand. Genomic Sci.">
        <title>Complete genome sequence of the melanogenic marine bacterium Marinomonas mediterranea type strain (MMB-1(T)).</title>
        <authorList>
            <person name="Lucas-Elio P."/>
            <person name="Goodwin L."/>
            <person name="Woyke T."/>
            <person name="Pitluck S."/>
            <person name="Nolan M."/>
            <person name="Kyrpides N.C."/>
            <person name="Detter J.C."/>
            <person name="Copeland A."/>
            <person name="Teshima H."/>
            <person name="Bruce D."/>
            <person name="Detter C."/>
            <person name="Tapia R."/>
            <person name="Han S."/>
            <person name="Land M.L."/>
            <person name="Ivanova N."/>
            <person name="Mikhailova N."/>
            <person name="Johnston A.W."/>
            <person name="Sanchez-Amat A."/>
        </authorList>
    </citation>
    <scope>NUCLEOTIDE SEQUENCE [LARGE SCALE GENOMIC DNA]</scope>
    <source>
        <strain evidence="2">ATCC 700492 / JCM 21426 / NBRC 103028 / MMB-1</strain>
    </source>
</reference>
<gene>
    <name evidence="1" type="ordered locus">Marme_0899</name>
</gene>
<name>F2K3S5_MARM1</name>
<protein>
    <submittedName>
        <fullName evidence="1">Uncharacterized protein</fullName>
    </submittedName>
</protein>
<keyword evidence="2" id="KW-1185">Reference proteome</keyword>